<evidence type="ECO:0000313" key="2">
    <source>
        <dbReference type="Proteomes" id="UP001597519"/>
    </source>
</evidence>
<evidence type="ECO:0000313" key="1">
    <source>
        <dbReference type="EMBL" id="MFD2831427.1"/>
    </source>
</evidence>
<dbReference type="RefSeq" id="WP_377775678.1">
    <property type="nucleotide sequence ID" value="NZ_JBHUOQ010000005.1"/>
</dbReference>
<reference evidence="2" key="1">
    <citation type="journal article" date="2019" name="Int. J. Syst. Evol. Microbiol.">
        <title>The Global Catalogue of Microorganisms (GCM) 10K type strain sequencing project: providing services to taxonomists for standard genome sequencing and annotation.</title>
        <authorList>
            <consortium name="The Broad Institute Genomics Platform"/>
            <consortium name="The Broad Institute Genome Sequencing Center for Infectious Disease"/>
            <person name="Wu L."/>
            <person name="Ma J."/>
        </authorList>
    </citation>
    <scope>NUCLEOTIDE SEQUENCE [LARGE SCALE GENOMIC DNA]</scope>
    <source>
        <strain evidence="2">KCTC 33575</strain>
    </source>
</reference>
<sequence>MMSLEEREIYEEKVMEWIEDYFVLNEVEIEEYPFFLHGKLVRDKKENP</sequence>
<keyword evidence="2" id="KW-1185">Reference proteome</keyword>
<gene>
    <name evidence="1" type="ORF">ACFSX4_13205</name>
</gene>
<protein>
    <submittedName>
        <fullName evidence="1">Uncharacterized protein</fullName>
    </submittedName>
</protein>
<dbReference type="Proteomes" id="UP001597519">
    <property type="component" value="Unassembled WGS sequence"/>
</dbReference>
<comment type="caution">
    <text evidence="1">The sequence shown here is derived from an EMBL/GenBank/DDBJ whole genome shotgun (WGS) entry which is preliminary data.</text>
</comment>
<proteinExistence type="predicted"/>
<dbReference type="EMBL" id="JBHUOQ010000005">
    <property type="protein sequence ID" value="MFD2831427.1"/>
    <property type="molecule type" value="Genomic_DNA"/>
</dbReference>
<name>A0ABW5WYJ7_9STAP</name>
<organism evidence="1 2">
    <name type="scientific">Corticicoccus populi</name>
    <dbReference type="NCBI Taxonomy" id="1812821"/>
    <lineage>
        <taxon>Bacteria</taxon>
        <taxon>Bacillati</taxon>
        <taxon>Bacillota</taxon>
        <taxon>Bacilli</taxon>
        <taxon>Bacillales</taxon>
        <taxon>Staphylococcaceae</taxon>
        <taxon>Corticicoccus</taxon>
    </lineage>
</organism>
<accession>A0ABW5WYJ7</accession>